<name>A0ABR9QJD9_9BACI</name>
<evidence type="ECO:0000256" key="9">
    <source>
        <dbReference type="ARBA" id="ARBA00048348"/>
    </source>
</evidence>
<dbReference type="EMBL" id="JADCLJ010000020">
    <property type="protein sequence ID" value="MBE4908616.1"/>
    <property type="molecule type" value="Genomic_DNA"/>
</dbReference>
<evidence type="ECO:0000256" key="11">
    <source>
        <dbReference type="SAM" id="Phobius"/>
    </source>
</evidence>
<comment type="function">
    <text evidence="2 10">Reversible hydration of carbon dioxide.</text>
</comment>
<dbReference type="SMART" id="SM01057">
    <property type="entry name" value="Carb_anhydrase"/>
    <property type="match status" value="1"/>
</dbReference>
<dbReference type="Gene3D" id="3.10.200.10">
    <property type="entry name" value="Alpha carbonic anhydrase"/>
    <property type="match status" value="1"/>
</dbReference>
<keyword evidence="11" id="KW-0472">Membrane</keyword>
<dbReference type="EC" id="4.2.1.1" evidence="4 10"/>
<dbReference type="InterPro" id="IPR036398">
    <property type="entry name" value="CA_dom_sf"/>
</dbReference>
<comment type="similarity">
    <text evidence="3 10">Belongs to the alpha-carbonic anhydrase family.</text>
</comment>
<evidence type="ECO:0000256" key="10">
    <source>
        <dbReference type="RuleBase" id="RU367011"/>
    </source>
</evidence>
<evidence type="ECO:0000256" key="6">
    <source>
        <dbReference type="ARBA" id="ARBA00022723"/>
    </source>
</evidence>
<dbReference type="PANTHER" id="PTHR18952">
    <property type="entry name" value="CARBONIC ANHYDRASE"/>
    <property type="match status" value="1"/>
</dbReference>
<dbReference type="InterPro" id="IPR041891">
    <property type="entry name" value="Alpha_CA_prokaryot-like"/>
</dbReference>
<evidence type="ECO:0000259" key="12">
    <source>
        <dbReference type="PROSITE" id="PS51144"/>
    </source>
</evidence>
<accession>A0ABR9QJD9</accession>
<comment type="cofactor">
    <cofactor evidence="1 10">
        <name>Zn(2+)</name>
        <dbReference type="ChEBI" id="CHEBI:29105"/>
    </cofactor>
</comment>
<keyword evidence="6 10" id="KW-0479">Metal-binding</keyword>
<keyword evidence="11" id="KW-1133">Transmembrane helix</keyword>
<evidence type="ECO:0000256" key="4">
    <source>
        <dbReference type="ARBA" id="ARBA00012925"/>
    </source>
</evidence>
<evidence type="ECO:0000256" key="8">
    <source>
        <dbReference type="ARBA" id="ARBA00023239"/>
    </source>
</evidence>
<gene>
    <name evidence="13" type="ORF">IMZ08_11170</name>
</gene>
<reference evidence="13 14" key="1">
    <citation type="submission" date="2020-10" db="EMBL/GenBank/DDBJ databases">
        <title>Bacillus sp. HD4P25, an endophyte from a halophyte.</title>
        <authorList>
            <person name="Sun J.-Q."/>
        </authorList>
    </citation>
    <scope>NUCLEOTIDE SEQUENCE [LARGE SCALE GENOMIC DNA]</scope>
    <source>
        <strain evidence="13 14">YIM 93174</strain>
    </source>
</reference>
<dbReference type="InterPro" id="IPR001148">
    <property type="entry name" value="CA_dom"/>
</dbReference>
<dbReference type="PANTHER" id="PTHR18952:SF265">
    <property type="entry name" value="CARBONIC ANHYDRASE"/>
    <property type="match status" value="1"/>
</dbReference>
<keyword evidence="11" id="KW-0812">Transmembrane</keyword>
<evidence type="ECO:0000313" key="13">
    <source>
        <dbReference type="EMBL" id="MBE4908616.1"/>
    </source>
</evidence>
<evidence type="ECO:0000313" key="14">
    <source>
        <dbReference type="Proteomes" id="UP001516662"/>
    </source>
</evidence>
<comment type="caution">
    <text evidence="13">The sequence shown here is derived from an EMBL/GenBank/DDBJ whole genome shotgun (WGS) entry which is preliminary data.</text>
</comment>
<dbReference type="PROSITE" id="PS00162">
    <property type="entry name" value="ALPHA_CA_1"/>
    <property type="match status" value="1"/>
</dbReference>
<feature type="transmembrane region" description="Helical" evidence="11">
    <location>
        <begin position="12"/>
        <end position="29"/>
    </location>
</feature>
<evidence type="ECO:0000256" key="3">
    <source>
        <dbReference type="ARBA" id="ARBA00010718"/>
    </source>
</evidence>
<evidence type="ECO:0000256" key="1">
    <source>
        <dbReference type="ARBA" id="ARBA00001947"/>
    </source>
</evidence>
<keyword evidence="8 10" id="KW-0456">Lyase</keyword>
<evidence type="ECO:0000256" key="7">
    <source>
        <dbReference type="ARBA" id="ARBA00022833"/>
    </source>
</evidence>
<evidence type="ECO:0000256" key="5">
    <source>
        <dbReference type="ARBA" id="ARBA00014628"/>
    </source>
</evidence>
<sequence length="269" mass="30937">MKGLVTLNRNSVTCFTYLLIALLCLYTLQVDKVYSSPPQENSDWSYQEKTGPDYWGSLDPSFVQCEKGASQSPINIDTSKVIEHSELKDISLNYTKSSFSITKKQLTLELLPEDKNNSLYIGEKEYVLKQIHFHYPSEHTLNGKKFPAEIHLVHQNRSGQLAVIGLFVEKGKENQVIKKFFRELPREIEKDQKVKEDINVENLLPEKTVYFRYDGSLTTPPCSEDVKWLVLNQSIEMSADQLNKLETLFISNSRPVQSIGKRKVYIKPN</sequence>
<protein>
    <recommendedName>
        <fullName evidence="5 10">Carbonic anhydrase</fullName>
        <ecNumber evidence="4 10">4.2.1.1</ecNumber>
    </recommendedName>
</protein>
<dbReference type="SUPFAM" id="SSF51069">
    <property type="entry name" value="Carbonic anhydrase"/>
    <property type="match status" value="1"/>
</dbReference>
<evidence type="ECO:0000256" key="2">
    <source>
        <dbReference type="ARBA" id="ARBA00002904"/>
    </source>
</evidence>
<keyword evidence="7 10" id="KW-0862">Zinc</keyword>
<organism evidence="13 14">
    <name type="scientific">Litchfieldia luteola</name>
    <dbReference type="NCBI Taxonomy" id="682179"/>
    <lineage>
        <taxon>Bacteria</taxon>
        <taxon>Bacillati</taxon>
        <taxon>Bacillota</taxon>
        <taxon>Bacilli</taxon>
        <taxon>Bacillales</taxon>
        <taxon>Bacillaceae</taxon>
        <taxon>Litchfieldia</taxon>
    </lineage>
</organism>
<keyword evidence="14" id="KW-1185">Reference proteome</keyword>
<dbReference type="Pfam" id="PF00194">
    <property type="entry name" value="Carb_anhydrase"/>
    <property type="match status" value="1"/>
</dbReference>
<dbReference type="InterPro" id="IPR018338">
    <property type="entry name" value="Carbonic_anhydrase_a-class_CS"/>
</dbReference>
<dbReference type="RefSeq" id="WP_193536462.1">
    <property type="nucleotide sequence ID" value="NZ_JADCLJ010000020.1"/>
</dbReference>
<dbReference type="CDD" id="cd03124">
    <property type="entry name" value="alpha_CA_prokaryotic_like"/>
    <property type="match status" value="1"/>
</dbReference>
<comment type="catalytic activity">
    <reaction evidence="9 10">
        <text>hydrogencarbonate + H(+) = CO2 + H2O</text>
        <dbReference type="Rhea" id="RHEA:10748"/>
        <dbReference type="ChEBI" id="CHEBI:15377"/>
        <dbReference type="ChEBI" id="CHEBI:15378"/>
        <dbReference type="ChEBI" id="CHEBI:16526"/>
        <dbReference type="ChEBI" id="CHEBI:17544"/>
        <dbReference type="EC" id="4.2.1.1"/>
    </reaction>
</comment>
<feature type="domain" description="Alpha-carbonic anhydrase" evidence="12">
    <location>
        <begin position="42"/>
        <end position="268"/>
    </location>
</feature>
<proteinExistence type="inferred from homology"/>
<dbReference type="InterPro" id="IPR023561">
    <property type="entry name" value="Carbonic_anhydrase_a-class"/>
</dbReference>
<dbReference type="PROSITE" id="PS51144">
    <property type="entry name" value="ALPHA_CA_2"/>
    <property type="match status" value="1"/>
</dbReference>
<dbReference type="Proteomes" id="UP001516662">
    <property type="component" value="Unassembled WGS sequence"/>
</dbReference>